<evidence type="ECO:0000256" key="7">
    <source>
        <dbReference type="SAM" id="Phobius"/>
    </source>
</evidence>
<evidence type="ECO:0000256" key="4">
    <source>
        <dbReference type="ARBA" id="ARBA00022989"/>
    </source>
</evidence>
<dbReference type="PANTHER" id="PTHR31632:SF2">
    <property type="entry name" value="PLASMA MEMBRANE IRON PERMEASE"/>
    <property type="match status" value="1"/>
</dbReference>
<feature type="region of interest" description="Disordered" evidence="6">
    <location>
        <begin position="1"/>
        <end position="22"/>
    </location>
</feature>
<dbReference type="InterPro" id="IPR004923">
    <property type="entry name" value="FTR1/Fip1/EfeU"/>
</dbReference>
<evidence type="ECO:0000256" key="6">
    <source>
        <dbReference type="SAM" id="MobiDB-lite"/>
    </source>
</evidence>
<feature type="transmembrane region" description="Helical" evidence="7">
    <location>
        <begin position="140"/>
        <end position="156"/>
    </location>
</feature>
<dbReference type="AlphaFoldDB" id="A0A176WCR8"/>
<dbReference type="Pfam" id="PF03239">
    <property type="entry name" value="FTR1"/>
    <property type="match status" value="1"/>
</dbReference>
<name>A0A176WCR8_MARPO</name>
<evidence type="ECO:0008006" key="10">
    <source>
        <dbReference type="Google" id="ProtNLM"/>
    </source>
</evidence>
<dbReference type="PANTHER" id="PTHR31632">
    <property type="entry name" value="IRON TRANSPORTER FTH1"/>
    <property type="match status" value="1"/>
</dbReference>
<reference evidence="8" key="1">
    <citation type="submission" date="2016-03" db="EMBL/GenBank/DDBJ databases">
        <title>Mechanisms controlling the formation of the plant cell surface in tip-growing cells are functionally conserved among land plants.</title>
        <authorList>
            <person name="Honkanen S."/>
            <person name="Jones V.A."/>
            <person name="Morieri G."/>
            <person name="Champion C."/>
            <person name="Hetherington A.J."/>
            <person name="Kelly S."/>
            <person name="Saint-Marcoux D."/>
            <person name="Proust H."/>
            <person name="Prescott H."/>
            <person name="Dolan L."/>
        </authorList>
    </citation>
    <scope>NUCLEOTIDE SEQUENCE [LARGE SCALE GENOMIC DNA]</scope>
    <source>
        <tissue evidence="8">Whole gametophyte</tissue>
    </source>
</reference>
<comment type="similarity">
    <text evidence="2">Belongs to the oxidase-dependent Fe transporter (OFeT) (TC 9.A.10.1) family.</text>
</comment>
<keyword evidence="9" id="KW-1185">Reference proteome</keyword>
<dbReference type="EMBL" id="LVLJ01001262">
    <property type="protein sequence ID" value="OAE30724.1"/>
    <property type="molecule type" value="Genomic_DNA"/>
</dbReference>
<keyword evidence="3 7" id="KW-0812">Transmembrane</keyword>
<organism evidence="8 9">
    <name type="scientific">Marchantia polymorpha subsp. ruderalis</name>
    <dbReference type="NCBI Taxonomy" id="1480154"/>
    <lineage>
        <taxon>Eukaryota</taxon>
        <taxon>Viridiplantae</taxon>
        <taxon>Streptophyta</taxon>
        <taxon>Embryophyta</taxon>
        <taxon>Marchantiophyta</taxon>
        <taxon>Marchantiopsida</taxon>
        <taxon>Marchantiidae</taxon>
        <taxon>Marchantiales</taxon>
        <taxon>Marchantiaceae</taxon>
        <taxon>Marchantia</taxon>
    </lineage>
</organism>
<keyword evidence="4 7" id="KW-1133">Transmembrane helix</keyword>
<keyword evidence="5 7" id="KW-0472">Membrane</keyword>
<feature type="transmembrane region" description="Helical" evidence="7">
    <location>
        <begin position="291"/>
        <end position="311"/>
    </location>
</feature>
<dbReference type="GO" id="GO:0033573">
    <property type="term" value="C:high-affinity iron permease complex"/>
    <property type="evidence" value="ECO:0007669"/>
    <property type="project" value="InterPro"/>
</dbReference>
<proteinExistence type="inferred from homology"/>
<evidence type="ECO:0000256" key="1">
    <source>
        <dbReference type="ARBA" id="ARBA00004141"/>
    </source>
</evidence>
<evidence type="ECO:0000313" key="8">
    <source>
        <dbReference type="EMBL" id="OAE30724.1"/>
    </source>
</evidence>
<feature type="transmembrane region" description="Helical" evidence="7">
    <location>
        <begin position="116"/>
        <end position="134"/>
    </location>
</feature>
<gene>
    <name evidence="8" type="ORF">AXG93_402s1370</name>
</gene>
<comment type="caution">
    <text evidence="8">The sequence shown here is derived from an EMBL/GenBank/DDBJ whole genome shotgun (WGS) entry which is preliminary data.</text>
</comment>
<feature type="transmembrane region" description="Helical" evidence="7">
    <location>
        <begin position="168"/>
        <end position="191"/>
    </location>
</feature>
<evidence type="ECO:0000256" key="5">
    <source>
        <dbReference type="ARBA" id="ARBA00023136"/>
    </source>
</evidence>
<feature type="transmembrane region" description="Helical" evidence="7">
    <location>
        <begin position="259"/>
        <end position="285"/>
    </location>
</feature>
<dbReference type="Proteomes" id="UP000077202">
    <property type="component" value="Unassembled WGS sequence"/>
</dbReference>
<evidence type="ECO:0000313" key="9">
    <source>
        <dbReference type="Proteomes" id="UP000077202"/>
    </source>
</evidence>
<protein>
    <recommendedName>
        <fullName evidence="10">Iron permease FTR1</fullName>
    </recommendedName>
</protein>
<accession>A0A176WCR8</accession>
<comment type="subcellular location">
    <subcellularLocation>
        <location evidence="1">Membrane</location>
        <topology evidence="1">Multi-pass membrane protein</topology>
    </subcellularLocation>
</comment>
<sequence length="433" mass="47415">MAEIHRRREKALHGGERAAPLAEHFVRKAGGSAGSPDGATRARARCVPGASRPCADTLRCENPGPLRAVLSSTAADQNSPPLSSLVLRYVWQAYKHDDLNMPNLSRAQRHPSLSESASAIAAAAFVVPAFFILFRETLEASIILSVMLSLLNKVVADRVFRWKLQKQVWMGVVVGVALSMAAAAIFLSLYYTVAKNAWDKTEMLWEGILSLIAVVLITLMALSMIRVDTWRAKWEKKLTKVTIDTVEQYGQLQSTRSKYALFLIPFTIVIREGVEAVIFLGGIGLEGSGTAYPLAAITGAICGCAIGYFLYKGGNNVAFKWFLGAATLLLLVIAAGLFANAVHELEEYTHNEKLVWSLHCCHHEDNGIWKLLNAVTGWRDEASVGTVSAYFSYWAFIIITLILLRIKWNRDAAREAEEARAEAANSAAPAVPV</sequence>
<feature type="transmembrane region" description="Helical" evidence="7">
    <location>
        <begin position="387"/>
        <end position="404"/>
    </location>
</feature>
<feature type="compositionally biased region" description="Basic and acidic residues" evidence="6">
    <location>
        <begin position="1"/>
        <end position="16"/>
    </location>
</feature>
<feature type="transmembrane region" description="Helical" evidence="7">
    <location>
        <begin position="318"/>
        <end position="339"/>
    </location>
</feature>
<dbReference type="GO" id="GO:0015093">
    <property type="term" value="F:ferrous iron transmembrane transporter activity"/>
    <property type="evidence" value="ECO:0007669"/>
    <property type="project" value="TreeGrafter"/>
</dbReference>
<evidence type="ECO:0000256" key="2">
    <source>
        <dbReference type="ARBA" id="ARBA00008333"/>
    </source>
</evidence>
<feature type="transmembrane region" description="Helical" evidence="7">
    <location>
        <begin position="203"/>
        <end position="227"/>
    </location>
</feature>
<evidence type="ECO:0000256" key="3">
    <source>
        <dbReference type="ARBA" id="ARBA00022692"/>
    </source>
</evidence>